<keyword evidence="4" id="KW-0456">Lyase</keyword>
<dbReference type="InterPro" id="IPR006913">
    <property type="entry name" value="CENP-V/GFA"/>
</dbReference>
<dbReference type="OrthoDB" id="5290969at2759"/>
<dbReference type="Pfam" id="PF04828">
    <property type="entry name" value="GFA"/>
    <property type="match status" value="1"/>
</dbReference>
<protein>
    <submittedName>
        <fullName evidence="6">Mss4-like protein</fullName>
    </submittedName>
</protein>
<proteinExistence type="inferred from homology"/>
<evidence type="ECO:0000256" key="4">
    <source>
        <dbReference type="ARBA" id="ARBA00023239"/>
    </source>
</evidence>
<comment type="caution">
    <text evidence="6">The sequence shown here is derived from an EMBL/GenBank/DDBJ whole genome shotgun (WGS) entry which is preliminary data.</text>
</comment>
<reference evidence="6 7" key="1">
    <citation type="submission" date="2016-07" db="EMBL/GenBank/DDBJ databases">
        <title>Pervasive Adenine N6-methylation of Active Genes in Fungi.</title>
        <authorList>
            <consortium name="DOE Joint Genome Institute"/>
            <person name="Mondo S.J."/>
            <person name="Dannebaum R.O."/>
            <person name="Kuo R.C."/>
            <person name="Labutti K."/>
            <person name="Haridas S."/>
            <person name="Kuo A."/>
            <person name="Salamov A."/>
            <person name="Ahrendt S.R."/>
            <person name="Lipzen A."/>
            <person name="Sullivan W."/>
            <person name="Andreopoulos W.B."/>
            <person name="Clum A."/>
            <person name="Lindquist E."/>
            <person name="Daum C."/>
            <person name="Ramamoorthy G.K."/>
            <person name="Gryganskyi A."/>
            <person name="Culley D."/>
            <person name="Magnuson J.K."/>
            <person name="James T.Y."/>
            <person name="O'Malley M.A."/>
            <person name="Stajich J.E."/>
            <person name="Spatafora J.W."/>
            <person name="Visel A."/>
            <person name="Grigoriev I.V."/>
        </authorList>
    </citation>
    <scope>NUCLEOTIDE SEQUENCE [LARGE SCALE GENOMIC DNA]</scope>
    <source>
        <strain evidence="6 7">CBS 115471</strain>
    </source>
</reference>
<name>A0A1Y1YFT4_9PLEO</name>
<dbReference type="InterPro" id="IPR011057">
    <property type="entry name" value="Mss4-like_sf"/>
</dbReference>
<dbReference type="PROSITE" id="PS51891">
    <property type="entry name" value="CENP_V_GFA"/>
    <property type="match status" value="1"/>
</dbReference>
<accession>A0A1Y1YFT4</accession>
<dbReference type="GO" id="GO:0046872">
    <property type="term" value="F:metal ion binding"/>
    <property type="evidence" value="ECO:0007669"/>
    <property type="project" value="UniProtKB-KW"/>
</dbReference>
<evidence type="ECO:0000256" key="1">
    <source>
        <dbReference type="ARBA" id="ARBA00005495"/>
    </source>
</evidence>
<keyword evidence="2" id="KW-0479">Metal-binding</keyword>
<feature type="domain" description="CENP-V/GFA" evidence="5">
    <location>
        <begin position="1"/>
        <end position="133"/>
    </location>
</feature>
<dbReference type="PANTHER" id="PTHR33337">
    <property type="entry name" value="GFA DOMAIN-CONTAINING PROTEIN"/>
    <property type="match status" value="1"/>
</dbReference>
<dbReference type="Gene3D" id="3.90.1590.10">
    <property type="entry name" value="glutathione-dependent formaldehyde- activating enzyme (gfa)"/>
    <property type="match status" value="1"/>
</dbReference>
<dbReference type="AlphaFoldDB" id="A0A1Y1YFT4"/>
<evidence type="ECO:0000256" key="3">
    <source>
        <dbReference type="ARBA" id="ARBA00022833"/>
    </source>
</evidence>
<dbReference type="Proteomes" id="UP000193144">
    <property type="component" value="Unassembled WGS sequence"/>
</dbReference>
<dbReference type="SUPFAM" id="SSF51316">
    <property type="entry name" value="Mss4-like"/>
    <property type="match status" value="1"/>
</dbReference>
<evidence type="ECO:0000259" key="5">
    <source>
        <dbReference type="PROSITE" id="PS51891"/>
    </source>
</evidence>
<evidence type="ECO:0000256" key="2">
    <source>
        <dbReference type="ARBA" id="ARBA00022723"/>
    </source>
</evidence>
<evidence type="ECO:0000313" key="7">
    <source>
        <dbReference type="Proteomes" id="UP000193144"/>
    </source>
</evidence>
<keyword evidence="7" id="KW-1185">Reference proteome</keyword>
<dbReference type="PANTHER" id="PTHR33337:SF3">
    <property type="entry name" value="CENP-V_GFA DOMAIN-CONTAINING PROTEIN"/>
    <property type="match status" value="1"/>
</dbReference>
<organism evidence="6 7">
    <name type="scientific">Clohesyomyces aquaticus</name>
    <dbReference type="NCBI Taxonomy" id="1231657"/>
    <lineage>
        <taxon>Eukaryota</taxon>
        <taxon>Fungi</taxon>
        <taxon>Dikarya</taxon>
        <taxon>Ascomycota</taxon>
        <taxon>Pezizomycotina</taxon>
        <taxon>Dothideomycetes</taxon>
        <taxon>Pleosporomycetidae</taxon>
        <taxon>Pleosporales</taxon>
        <taxon>Lindgomycetaceae</taxon>
        <taxon>Clohesyomyces</taxon>
    </lineage>
</organism>
<dbReference type="GO" id="GO:0016846">
    <property type="term" value="F:carbon-sulfur lyase activity"/>
    <property type="evidence" value="ECO:0007669"/>
    <property type="project" value="InterPro"/>
</dbReference>
<keyword evidence="3" id="KW-0862">Zinc</keyword>
<gene>
    <name evidence="6" type="ORF">BCR34DRAFT_497374</name>
</gene>
<comment type="similarity">
    <text evidence="1">Belongs to the Gfa family.</text>
</comment>
<evidence type="ECO:0000313" key="6">
    <source>
        <dbReference type="EMBL" id="ORX96849.1"/>
    </source>
</evidence>
<sequence length="143" mass="15706">MNGSCQCGAIIFTTPVPTPIRLYHCHCLDCRKQSGSAFGTSAIFPFFKLPDPEVNPAVSFFSRVCESGRRQNCYFCNKCGSRILHAHQFDDGVQAKVVAVKGGMLEGLKWEGAAHIYCRSAVVGIPEGVERWEADPDFSKKSS</sequence>
<dbReference type="EMBL" id="MCFA01000246">
    <property type="protein sequence ID" value="ORX96849.1"/>
    <property type="molecule type" value="Genomic_DNA"/>
</dbReference>